<feature type="compositionally biased region" description="Polar residues" evidence="1">
    <location>
        <begin position="334"/>
        <end position="343"/>
    </location>
</feature>
<dbReference type="AlphaFoldDB" id="A0A9Q1HE51"/>
<keyword evidence="3" id="KW-1185">Reference proteome</keyword>
<evidence type="ECO:0008006" key="4">
    <source>
        <dbReference type="Google" id="ProtNLM"/>
    </source>
</evidence>
<reference evidence="2" key="1">
    <citation type="submission" date="2021-10" db="EMBL/GenBank/DDBJ databases">
        <title>Tropical sea cucumber genome reveals ecological adaptation and Cuvierian tubules defense mechanism.</title>
        <authorList>
            <person name="Chen T."/>
        </authorList>
    </citation>
    <scope>NUCLEOTIDE SEQUENCE</scope>
    <source>
        <strain evidence="2">Nanhai2018</strain>
        <tissue evidence="2">Muscle</tissue>
    </source>
</reference>
<evidence type="ECO:0000313" key="3">
    <source>
        <dbReference type="Proteomes" id="UP001152320"/>
    </source>
</evidence>
<feature type="compositionally biased region" description="Polar residues" evidence="1">
    <location>
        <begin position="100"/>
        <end position="137"/>
    </location>
</feature>
<evidence type="ECO:0000256" key="1">
    <source>
        <dbReference type="SAM" id="MobiDB-lite"/>
    </source>
</evidence>
<feature type="compositionally biased region" description="Basic residues" evidence="1">
    <location>
        <begin position="367"/>
        <end position="377"/>
    </location>
</feature>
<feature type="compositionally biased region" description="Acidic residues" evidence="1">
    <location>
        <begin position="323"/>
        <end position="332"/>
    </location>
</feature>
<dbReference type="PANTHER" id="PTHR33480">
    <property type="entry name" value="SET DOMAIN-CONTAINING PROTEIN-RELATED"/>
    <property type="match status" value="1"/>
</dbReference>
<organism evidence="2 3">
    <name type="scientific">Holothuria leucospilota</name>
    <name type="common">Black long sea cucumber</name>
    <name type="synonym">Mertensiothuria leucospilota</name>
    <dbReference type="NCBI Taxonomy" id="206669"/>
    <lineage>
        <taxon>Eukaryota</taxon>
        <taxon>Metazoa</taxon>
        <taxon>Echinodermata</taxon>
        <taxon>Eleutherozoa</taxon>
        <taxon>Echinozoa</taxon>
        <taxon>Holothuroidea</taxon>
        <taxon>Aspidochirotacea</taxon>
        <taxon>Aspidochirotida</taxon>
        <taxon>Holothuriidae</taxon>
        <taxon>Holothuria</taxon>
    </lineage>
</organism>
<feature type="region of interest" description="Disordered" evidence="1">
    <location>
        <begin position="65"/>
        <end position="221"/>
    </location>
</feature>
<protein>
    <recommendedName>
        <fullName evidence="4">C2H2-type domain-containing protein</fullName>
    </recommendedName>
</protein>
<comment type="caution">
    <text evidence="2">The sequence shown here is derived from an EMBL/GenBank/DDBJ whole genome shotgun (WGS) entry which is preliminary data.</text>
</comment>
<sequence>MKVVVLEGRPHLCLFALIGIIIPSDRELRFDYGVDSLPWKQKNPVKRPNSGILHSISFAGLQKRPRLNSEGLNETISDEGSLDMSPTSDAAEVSPPAFSDPTNQNHGGDTSGSVTEECSTPDNTITDEGSLDMSPTSDAVEVSPPAFSDPTNQNHGDDASGTTADEEYSTPDNIDSVPAITDEGSLDMSPTSDAVEVSPPAFSDPTNQNHGEDTSGSVTEECSTPDSICSLKSAINLIETADMSLTSQAVAVVAPIIMTTNRNYGSDSISDRIISDCEQHHDEIVPESDVESDDGRLIKVVRNVAKSDCRDETSAALSPAVSDESDNEESDNDISASTTNKQGNVEEKQDTPIAEVDCQPSTSQRPQSKRPLSKHDRPKRYCPFCSKGFCQGRLKRHILQVHKNIKDVQDALQLDKKEQTLKFSSLRKEGIFLINEKRMSENSCLEKERQQGDHTLVIVATAKVFMPKSILQSINKSAVHSKTLIAVPCLLNCLINLKNIQSSLLKC</sequence>
<proteinExistence type="predicted"/>
<evidence type="ECO:0000313" key="2">
    <source>
        <dbReference type="EMBL" id="KAJ8042914.1"/>
    </source>
</evidence>
<dbReference type="OrthoDB" id="10689211at2759"/>
<dbReference type="Proteomes" id="UP001152320">
    <property type="component" value="Chromosome 4"/>
</dbReference>
<gene>
    <name evidence="2" type="ORF">HOLleu_09798</name>
</gene>
<feature type="compositionally biased region" description="Polar residues" evidence="1">
    <location>
        <begin position="204"/>
        <end position="221"/>
    </location>
</feature>
<dbReference type="EMBL" id="JAIZAY010000004">
    <property type="protein sequence ID" value="KAJ8042914.1"/>
    <property type="molecule type" value="Genomic_DNA"/>
</dbReference>
<feature type="region of interest" description="Disordered" evidence="1">
    <location>
        <begin position="311"/>
        <end position="377"/>
    </location>
</feature>
<dbReference type="PANTHER" id="PTHR33480:SF1">
    <property type="entry name" value="TYR RECOMBINASE DOMAIN-CONTAINING PROTEIN"/>
    <property type="match status" value="1"/>
</dbReference>
<name>A0A9Q1HE51_HOLLE</name>
<accession>A0A9Q1HE51</accession>